<feature type="non-terminal residue" evidence="1">
    <location>
        <position position="1"/>
    </location>
</feature>
<gene>
    <name evidence="1" type="ORF">L9F63_011595</name>
</gene>
<sequence>QQNCKIRYVNNAEICPIIKMPKSYVSLYHGRVPTLHSAGRFYDCAADSRKKVFEQTRIKIQCISNMSPSMPWSQPLRMPDA</sequence>
<dbReference type="Proteomes" id="UP001233999">
    <property type="component" value="Unassembled WGS sequence"/>
</dbReference>
<evidence type="ECO:0000313" key="1">
    <source>
        <dbReference type="EMBL" id="KAJ9597537.1"/>
    </source>
</evidence>
<dbReference type="AlphaFoldDB" id="A0AAD8EPW9"/>
<protein>
    <submittedName>
        <fullName evidence="1">Uncharacterized protein</fullName>
    </submittedName>
</protein>
<reference evidence="1" key="1">
    <citation type="journal article" date="2023" name="IScience">
        <title>Live-bearing cockroach genome reveals convergent evolutionary mechanisms linked to viviparity in insects and beyond.</title>
        <authorList>
            <person name="Fouks B."/>
            <person name="Harrison M.C."/>
            <person name="Mikhailova A.A."/>
            <person name="Marchal E."/>
            <person name="English S."/>
            <person name="Carruthers M."/>
            <person name="Jennings E.C."/>
            <person name="Chiamaka E.L."/>
            <person name="Frigard R.A."/>
            <person name="Pippel M."/>
            <person name="Attardo G.M."/>
            <person name="Benoit J.B."/>
            <person name="Bornberg-Bauer E."/>
            <person name="Tobe S.S."/>
        </authorList>
    </citation>
    <scope>NUCLEOTIDE SEQUENCE</scope>
    <source>
        <strain evidence="1">Stay&amp;Tobe</strain>
    </source>
</reference>
<evidence type="ECO:0000313" key="2">
    <source>
        <dbReference type="Proteomes" id="UP001233999"/>
    </source>
</evidence>
<organism evidence="1 2">
    <name type="scientific">Diploptera punctata</name>
    <name type="common">Pacific beetle cockroach</name>
    <dbReference type="NCBI Taxonomy" id="6984"/>
    <lineage>
        <taxon>Eukaryota</taxon>
        <taxon>Metazoa</taxon>
        <taxon>Ecdysozoa</taxon>
        <taxon>Arthropoda</taxon>
        <taxon>Hexapoda</taxon>
        <taxon>Insecta</taxon>
        <taxon>Pterygota</taxon>
        <taxon>Neoptera</taxon>
        <taxon>Polyneoptera</taxon>
        <taxon>Dictyoptera</taxon>
        <taxon>Blattodea</taxon>
        <taxon>Blaberoidea</taxon>
        <taxon>Blaberidae</taxon>
        <taxon>Diplopterinae</taxon>
        <taxon>Diploptera</taxon>
    </lineage>
</organism>
<comment type="caution">
    <text evidence="1">The sequence shown here is derived from an EMBL/GenBank/DDBJ whole genome shotgun (WGS) entry which is preliminary data.</text>
</comment>
<name>A0AAD8EPW9_DIPPU</name>
<dbReference type="EMBL" id="JASPKZ010001601">
    <property type="protein sequence ID" value="KAJ9597537.1"/>
    <property type="molecule type" value="Genomic_DNA"/>
</dbReference>
<feature type="non-terminal residue" evidence="1">
    <location>
        <position position="81"/>
    </location>
</feature>
<accession>A0AAD8EPW9</accession>
<proteinExistence type="predicted"/>
<keyword evidence="2" id="KW-1185">Reference proteome</keyword>
<reference evidence="1" key="2">
    <citation type="submission" date="2023-05" db="EMBL/GenBank/DDBJ databases">
        <authorList>
            <person name="Fouks B."/>
        </authorList>
    </citation>
    <scope>NUCLEOTIDE SEQUENCE</scope>
    <source>
        <strain evidence="1">Stay&amp;Tobe</strain>
        <tissue evidence="1">Testes</tissue>
    </source>
</reference>